<proteinExistence type="predicted"/>
<accession>A0AB38C1Z4</accession>
<feature type="region of interest" description="Disordered" evidence="1">
    <location>
        <begin position="260"/>
        <end position="281"/>
    </location>
</feature>
<comment type="caution">
    <text evidence="2">The sequence shown here is derived from an EMBL/GenBank/DDBJ whole genome shotgun (WGS) entry which is preliminary data.</text>
</comment>
<protein>
    <submittedName>
        <fullName evidence="2">Uncharacterized protein</fullName>
    </submittedName>
</protein>
<reference evidence="2 3" key="1">
    <citation type="submission" date="2016-10" db="EMBL/GenBank/DDBJ databases">
        <authorList>
            <person name="Varghese N."/>
            <person name="Submissions S."/>
        </authorList>
    </citation>
    <scope>NUCLEOTIDE SEQUENCE [LARGE SCALE GENOMIC DNA]</scope>
    <source>
        <strain evidence="2 3">BS0292</strain>
    </source>
</reference>
<organism evidence="2 3">
    <name type="scientific">Pseudomonas syringae</name>
    <dbReference type="NCBI Taxonomy" id="317"/>
    <lineage>
        <taxon>Bacteria</taxon>
        <taxon>Pseudomonadati</taxon>
        <taxon>Pseudomonadota</taxon>
        <taxon>Gammaproteobacteria</taxon>
        <taxon>Pseudomonadales</taxon>
        <taxon>Pseudomonadaceae</taxon>
        <taxon>Pseudomonas</taxon>
    </lineage>
</organism>
<dbReference type="EMBL" id="FOVV01000035">
    <property type="protein sequence ID" value="SFO57035.1"/>
    <property type="molecule type" value="Genomic_DNA"/>
</dbReference>
<evidence type="ECO:0000313" key="3">
    <source>
        <dbReference type="Proteomes" id="UP000183083"/>
    </source>
</evidence>
<sequence>SPTGLYCANSQKRTKSLLLPSSLTIQANLFAKAVFLAQKIHRLYRPLREQARSHKVPRAPVGANLFAKAVSLTQKNHRLHRPLREQARSHKVPRAPVGATGVAIRLVREGCILTQKIHRLYRPLRGQVRSYRAPRTPVGANLFAKAIFLTQKIHRLYRPLREQARSHKIPRTPVGATGVAIRLVREGGIPDAESPSTVPDSSRASSLPQDTACSCSSDRGGDPPCSRWGRSCFLPSRKHFRPVRSGSCLGVWPDTSLRRRGRRGFRGLGRQRPGWSGPGWR</sequence>
<feature type="region of interest" description="Disordered" evidence="1">
    <location>
        <begin position="188"/>
        <end position="223"/>
    </location>
</feature>
<feature type="non-terminal residue" evidence="2">
    <location>
        <position position="1"/>
    </location>
</feature>
<evidence type="ECO:0000256" key="1">
    <source>
        <dbReference type="SAM" id="MobiDB-lite"/>
    </source>
</evidence>
<gene>
    <name evidence="2" type="ORF">SAMN05444065_13526</name>
</gene>
<dbReference type="AlphaFoldDB" id="A0AB38C1Z4"/>
<feature type="compositionally biased region" description="Polar residues" evidence="1">
    <location>
        <begin position="194"/>
        <end position="217"/>
    </location>
</feature>
<name>A0AB38C1Z4_PSESX</name>
<dbReference type="Proteomes" id="UP000183083">
    <property type="component" value="Unassembled WGS sequence"/>
</dbReference>
<evidence type="ECO:0000313" key="2">
    <source>
        <dbReference type="EMBL" id="SFO57035.1"/>
    </source>
</evidence>